<keyword evidence="3" id="KW-0812">Transmembrane</keyword>
<name>A0A9W7YEZ4_9FUNG</name>
<dbReference type="OrthoDB" id="447314at2759"/>
<proteinExistence type="inferred from homology"/>
<evidence type="ECO:0000256" key="1">
    <source>
        <dbReference type="ARBA" id="ARBA00008325"/>
    </source>
</evidence>
<dbReference type="PANTHER" id="PTHR28023">
    <property type="entry name" value="UPF0357 PROTEIN YCL012C"/>
    <property type="match status" value="1"/>
</dbReference>
<reference evidence="4" key="1">
    <citation type="submission" date="2022-07" db="EMBL/GenBank/DDBJ databases">
        <title>Phylogenomic reconstructions and comparative analyses of Kickxellomycotina fungi.</title>
        <authorList>
            <person name="Reynolds N.K."/>
            <person name="Stajich J.E."/>
            <person name="Barry K."/>
            <person name="Grigoriev I.V."/>
            <person name="Crous P."/>
            <person name="Smith M.E."/>
        </authorList>
    </citation>
    <scope>NUCLEOTIDE SEQUENCE</scope>
    <source>
        <strain evidence="4">BCRC 34381</strain>
    </source>
</reference>
<dbReference type="AlphaFoldDB" id="A0A9W7YEZ4"/>
<evidence type="ECO:0000313" key="5">
    <source>
        <dbReference type="Proteomes" id="UP001143981"/>
    </source>
</evidence>
<gene>
    <name evidence="4" type="ORF">LPJ61_001111</name>
</gene>
<accession>A0A9W7YEZ4</accession>
<comment type="similarity">
    <text evidence="1">Belongs to the UPF0357 family.</text>
</comment>
<dbReference type="InterPro" id="IPR018559">
    <property type="entry name" value="DUF2015"/>
</dbReference>
<dbReference type="Pfam" id="PF09435">
    <property type="entry name" value="DUF2015"/>
    <property type="match status" value="1"/>
</dbReference>
<dbReference type="EMBL" id="JANBOI010000079">
    <property type="protein sequence ID" value="KAJ1734361.1"/>
    <property type="molecule type" value="Genomic_DNA"/>
</dbReference>
<protein>
    <submittedName>
        <fullName evidence="4">Uncharacterized protein</fullName>
    </submittedName>
</protein>
<keyword evidence="2" id="KW-0732">Signal</keyword>
<sequence length="133" mass="14845">MDYVFWGFVGLALLGVWYILSLFLRRSRMRARAGRGRAGVLPLFSDYSLESGLGAFIRDYRAGLSSRNFDIGANIEDGDSRPGLDSEEVLAIMEEHGVSFDKARLMRQQRLMQRNGIDPSTGLPLDPKAVTFA</sequence>
<feature type="transmembrane region" description="Helical" evidence="3">
    <location>
        <begin position="6"/>
        <end position="24"/>
    </location>
</feature>
<keyword evidence="3" id="KW-0472">Membrane</keyword>
<keyword evidence="5" id="KW-1185">Reference proteome</keyword>
<dbReference type="PANTHER" id="PTHR28023:SF1">
    <property type="entry name" value="UPF0357 PROTEIN YCL012C"/>
    <property type="match status" value="1"/>
</dbReference>
<dbReference type="Proteomes" id="UP001143981">
    <property type="component" value="Unassembled WGS sequence"/>
</dbReference>
<comment type="caution">
    <text evidence="4">The sequence shown here is derived from an EMBL/GenBank/DDBJ whole genome shotgun (WGS) entry which is preliminary data.</text>
</comment>
<evidence type="ECO:0000313" key="4">
    <source>
        <dbReference type="EMBL" id="KAJ1734361.1"/>
    </source>
</evidence>
<evidence type="ECO:0000256" key="3">
    <source>
        <dbReference type="SAM" id="Phobius"/>
    </source>
</evidence>
<evidence type="ECO:0000256" key="2">
    <source>
        <dbReference type="ARBA" id="ARBA00022729"/>
    </source>
</evidence>
<keyword evidence="3" id="KW-1133">Transmembrane helix</keyword>
<organism evidence="4 5">
    <name type="scientific">Coemansia biformis</name>
    <dbReference type="NCBI Taxonomy" id="1286918"/>
    <lineage>
        <taxon>Eukaryota</taxon>
        <taxon>Fungi</taxon>
        <taxon>Fungi incertae sedis</taxon>
        <taxon>Zoopagomycota</taxon>
        <taxon>Kickxellomycotina</taxon>
        <taxon>Kickxellomycetes</taxon>
        <taxon>Kickxellales</taxon>
        <taxon>Kickxellaceae</taxon>
        <taxon>Coemansia</taxon>
    </lineage>
</organism>